<feature type="compositionally biased region" description="Basic and acidic residues" evidence="1">
    <location>
        <begin position="98"/>
        <end position="112"/>
    </location>
</feature>
<reference evidence="3" key="2">
    <citation type="submission" date="2020-03" db="EMBL/GenBank/DDBJ databases">
        <title>Walnut 2.0.</title>
        <authorList>
            <person name="Marrano A."/>
            <person name="Britton M."/>
            <person name="Zimin A.V."/>
            <person name="Zaini P.A."/>
            <person name="Workman R."/>
            <person name="Puiu D."/>
            <person name="Bianco L."/>
            <person name="Allen B.J."/>
            <person name="Troggio M."/>
            <person name="Leslie C.A."/>
            <person name="Timp W."/>
            <person name="Dendekar A."/>
            <person name="Salzberg S.L."/>
            <person name="Neale D.B."/>
        </authorList>
    </citation>
    <scope>NUCLEOTIDE SEQUENCE</scope>
    <source>
        <tissue evidence="3">Leaves</tissue>
    </source>
</reference>
<evidence type="ECO:0000256" key="2">
    <source>
        <dbReference type="SAM" id="SignalP"/>
    </source>
</evidence>
<keyword evidence="2" id="KW-0732">Signal</keyword>
<feature type="compositionally biased region" description="Pro residues" evidence="1">
    <location>
        <begin position="82"/>
        <end position="94"/>
    </location>
</feature>
<feature type="region of interest" description="Disordered" evidence="1">
    <location>
        <begin position="34"/>
        <end position="146"/>
    </location>
</feature>
<sequence>TILTPKQRPKMATKMYSLISFLGVLVLLSSGSLAQYKPPQGQLPPVYPPPVYPPPRGRPPNSLEESSLEEKTLAFGAKLPKGPKPPSKFIPPTPINHESLDQGKKPYPEHKLLINPVDQKPPKGEPKSLREHYHRHPPAKDGRNRP</sequence>
<dbReference type="AlphaFoldDB" id="A0A833XGJ9"/>
<evidence type="ECO:0000313" key="4">
    <source>
        <dbReference type="Proteomes" id="UP000619265"/>
    </source>
</evidence>
<organism evidence="3 4">
    <name type="scientific">Juglans regia</name>
    <name type="common">English walnut</name>
    <dbReference type="NCBI Taxonomy" id="51240"/>
    <lineage>
        <taxon>Eukaryota</taxon>
        <taxon>Viridiplantae</taxon>
        <taxon>Streptophyta</taxon>
        <taxon>Embryophyta</taxon>
        <taxon>Tracheophyta</taxon>
        <taxon>Spermatophyta</taxon>
        <taxon>Magnoliopsida</taxon>
        <taxon>eudicotyledons</taxon>
        <taxon>Gunneridae</taxon>
        <taxon>Pentapetalae</taxon>
        <taxon>rosids</taxon>
        <taxon>fabids</taxon>
        <taxon>Fagales</taxon>
        <taxon>Juglandaceae</taxon>
        <taxon>Juglans</taxon>
    </lineage>
</organism>
<feature type="compositionally biased region" description="Basic and acidic residues" evidence="1">
    <location>
        <begin position="120"/>
        <end position="131"/>
    </location>
</feature>
<protein>
    <recommendedName>
        <fullName evidence="5">Early nodulin-75-like</fullName>
    </recommendedName>
</protein>
<feature type="chain" id="PRO_5032664813" description="Early nodulin-75-like" evidence="2">
    <location>
        <begin position="35"/>
        <end position="146"/>
    </location>
</feature>
<dbReference type="Proteomes" id="UP000619265">
    <property type="component" value="Unassembled WGS sequence"/>
</dbReference>
<evidence type="ECO:0000313" key="3">
    <source>
        <dbReference type="EMBL" id="KAF5465957.1"/>
    </source>
</evidence>
<gene>
    <name evidence="3" type="ORF">F2P56_015919</name>
</gene>
<feature type="non-terminal residue" evidence="3">
    <location>
        <position position="1"/>
    </location>
</feature>
<dbReference type="Gramene" id="Jr07_23390_p1">
    <property type="protein sequence ID" value="cds.Jr07_23390_p1"/>
    <property type="gene ID" value="Jr07_23390"/>
</dbReference>
<dbReference type="EMBL" id="LIHL02000007">
    <property type="protein sequence ID" value="KAF5465957.1"/>
    <property type="molecule type" value="Genomic_DNA"/>
</dbReference>
<feature type="compositionally biased region" description="Pro residues" evidence="1">
    <location>
        <begin position="41"/>
        <end position="58"/>
    </location>
</feature>
<reference evidence="3" key="1">
    <citation type="submission" date="2015-10" db="EMBL/GenBank/DDBJ databases">
        <authorList>
            <person name="Martinez-Garcia P.J."/>
            <person name="Crepeau M.W."/>
            <person name="Puiu D."/>
            <person name="Gonzalez-Ibeas D."/>
            <person name="Whalen J."/>
            <person name="Stevens K."/>
            <person name="Paul R."/>
            <person name="Butterfield T."/>
            <person name="Britton M."/>
            <person name="Reagan R."/>
            <person name="Chakraborty S."/>
            <person name="Walawage S.L."/>
            <person name="Vasquez-Gross H.A."/>
            <person name="Cardeno C."/>
            <person name="Famula R."/>
            <person name="Pratt K."/>
            <person name="Kuruganti S."/>
            <person name="Aradhya M.K."/>
            <person name="Leslie C.A."/>
            <person name="Dandekar A.M."/>
            <person name="Salzberg S.L."/>
            <person name="Wegrzyn J.L."/>
            <person name="Langley C.H."/>
            <person name="Neale D.B."/>
        </authorList>
    </citation>
    <scope>NUCLEOTIDE SEQUENCE</scope>
    <source>
        <tissue evidence="3">Leaves</tissue>
    </source>
</reference>
<comment type="caution">
    <text evidence="3">The sequence shown here is derived from an EMBL/GenBank/DDBJ whole genome shotgun (WGS) entry which is preliminary data.</text>
</comment>
<proteinExistence type="predicted"/>
<accession>A0A833XGJ9</accession>
<feature type="signal peptide" evidence="2">
    <location>
        <begin position="1"/>
        <end position="34"/>
    </location>
</feature>
<evidence type="ECO:0008006" key="5">
    <source>
        <dbReference type="Google" id="ProtNLM"/>
    </source>
</evidence>
<evidence type="ECO:0000256" key="1">
    <source>
        <dbReference type="SAM" id="MobiDB-lite"/>
    </source>
</evidence>
<name>A0A833XGJ9_JUGRE</name>